<protein>
    <submittedName>
        <fullName evidence="1">Aminotransferase, class I/II</fullName>
        <ecNumber evidence="1">2.6.1.-</ecNumber>
    </submittedName>
</protein>
<dbReference type="EC" id="2.6.1.-" evidence="1"/>
<dbReference type="AlphaFoldDB" id="E2SAP0"/>
<dbReference type="SUPFAM" id="SSF53383">
    <property type="entry name" value="PLP-dependent transferases"/>
    <property type="match status" value="1"/>
</dbReference>
<keyword evidence="2" id="KW-1185">Reference proteome</keyword>
<name>E2SAP0_9ACTN</name>
<dbReference type="RefSeq" id="WP_007078120.1">
    <property type="nucleotide sequence ID" value="NZ_CM001024.1"/>
</dbReference>
<dbReference type="GO" id="GO:0004069">
    <property type="term" value="F:L-aspartate:2-oxoglutarate aminotransferase activity"/>
    <property type="evidence" value="ECO:0007669"/>
    <property type="project" value="InterPro"/>
</dbReference>
<dbReference type="Pfam" id="PF12897">
    <property type="entry name" value="Asp_aminotransf"/>
    <property type="match status" value="1"/>
</dbReference>
<proteinExistence type="predicted"/>
<dbReference type="STRING" id="585531.HMPREF0063_11098"/>
<evidence type="ECO:0000313" key="1">
    <source>
        <dbReference type="EMBL" id="EFQ83436.1"/>
    </source>
</evidence>
<dbReference type="PANTHER" id="PTHR43799">
    <property type="entry name" value="AMINOTRANSFERASE, PUTATIVE-RELATED"/>
    <property type="match status" value="1"/>
</dbReference>
<dbReference type="InterPro" id="IPR024551">
    <property type="entry name" value="AspAT_Ic"/>
</dbReference>
<organism evidence="1 2">
    <name type="scientific">Aeromicrobium marinum DSM 15272</name>
    <dbReference type="NCBI Taxonomy" id="585531"/>
    <lineage>
        <taxon>Bacteria</taxon>
        <taxon>Bacillati</taxon>
        <taxon>Actinomycetota</taxon>
        <taxon>Actinomycetes</taxon>
        <taxon>Propionibacteriales</taxon>
        <taxon>Nocardioidaceae</taxon>
        <taxon>Aeromicrobium</taxon>
    </lineage>
</organism>
<dbReference type="InterPro" id="IPR015421">
    <property type="entry name" value="PyrdxlP-dep_Trfase_major"/>
</dbReference>
<dbReference type="HOGENOM" id="CLU_635914_0_0_11"/>
<sequence>MTFDALSRDRIETLHAEAEQAYRTLGEAGLTLDLTRGKPSPAQLDLSAGLLSLPGTDFRAADGTDTRNYGGLTGLTELREIFAELLGIPVAQLLAADNASLALMHDTLTFAMLHGTPDSPAPWGAAPVKFICPAPGYDRHFALTEHLGIEMLVVDMLDDGPDLDQVRALVGDPAVKGIWLVPTYANPTGAVVSHEKAAALAALETAAPDFRIYWDNAYAVHHLTDERTTTAEIVGLCASAGNPNRPLVFASTSKITFAGSGVSFLGGSPETIAWYLRHVAFRTIGPDKVNQLRHARFLQDAEGVHRLMDGHRAVLAPKFEATLQILAERLGPHDVATWTRPRGGYFVSLDVPDGTATRVVALAKAAGISLTPAGASFPYGRDPRDRNIRIAPSFPSMTDLTAAMDGLATCVLLAATAQALESGTGRS</sequence>
<evidence type="ECO:0000313" key="2">
    <source>
        <dbReference type="Proteomes" id="UP000003111"/>
    </source>
</evidence>
<accession>E2SAP0</accession>
<dbReference type="PANTHER" id="PTHR43799:SF1">
    <property type="entry name" value="ASPARTATE AMINOTRANSFERASE"/>
    <property type="match status" value="1"/>
</dbReference>
<dbReference type="InterPro" id="IPR015422">
    <property type="entry name" value="PyrdxlP-dep_Trfase_small"/>
</dbReference>
<dbReference type="InterPro" id="IPR015424">
    <property type="entry name" value="PyrdxlP-dep_Trfase"/>
</dbReference>
<dbReference type="eggNOG" id="COG1167">
    <property type="taxonomic scope" value="Bacteria"/>
</dbReference>
<reference evidence="1" key="1">
    <citation type="submission" date="2010-08" db="EMBL/GenBank/DDBJ databases">
        <authorList>
            <person name="Muzny D."/>
            <person name="Qin X."/>
            <person name="Buhay C."/>
            <person name="Dugan-Rocha S."/>
            <person name="Ding Y."/>
            <person name="Chen G."/>
            <person name="Hawes A."/>
            <person name="Holder M."/>
            <person name="Jhangiani S."/>
            <person name="Johnson A."/>
            <person name="Khan Z."/>
            <person name="Li Z."/>
            <person name="Liu W."/>
            <person name="Liu X."/>
            <person name="Perez L."/>
            <person name="Shen H."/>
            <person name="Wang Q."/>
            <person name="Watt J."/>
            <person name="Xi L."/>
            <person name="Xin Y."/>
            <person name="Zhou J."/>
            <person name="Deng J."/>
            <person name="Jiang H."/>
            <person name="Liu Y."/>
            <person name="Qu J."/>
            <person name="Song X.-Z."/>
            <person name="Zhang L."/>
            <person name="Villasana D."/>
            <person name="Johnson A."/>
            <person name="Liu J."/>
            <person name="Liyanage D."/>
            <person name="Lorensuhewa L."/>
            <person name="Robinson T."/>
            <person name="Song A."/>
            <person name="Song B.-B."/>
            <person name="Dinh H."/>
            <person name="Thornton R."/>
            <person name="Coyle M."/>
            <person name="Francisco L."/>
            <person name="Jackson L."/>
            <person name="Javaid M."/>
            <person name="Korchina V."/>
            <person name="Kovar C."/>
            <person name="Mata R."/>
            <person name="Mathew T."/>
            <person name="Ngo R."/>
            <person name="Nguyen L."/>
            <person name="Nguyen N."/>
            <person name="Okwuonu G."/>
            <person name="Ongeri F."/>
            <person name="Pham C."/>
            <person name="Simmons D."/>
            <person name="Wilczek-Boney K."/>
            <person name="Hale W."/>
            <person name="Jakkamsetti A."/>
            <person name="Pham P."/>
            <person name="Ruth R."/>
            <person name="San Lucas F."/>
            <person name="Warren J."/>
            <person name="Zhang J."/>
            <person name="Zhao Z."/>
            <person name="Zhou C."/>
            <person name="Zhu D."/>
            <person name="Lee S."/>
            <person name="Bess C."/>
            <person name="Blankenburg K."/>
            <person name="Forbes L."/>
            <person name="Fu Q."/>
            <person name="Gubbala S."/>
            <person name="Hirani K."/>
            <person name="Jayaseelan J.C."/>
            <person name="Lara F."/>
            <person name="Munidasa M."/>
            <person name="Palculict T."/>
            <person name="Patil S."/>
            <person name="Pu L.-L."/>
            <person name="Saada N."/>
            <person name="Tang L."/>
            <person name="Weissenberger G."/>
            <person name="Zhu Y."/>
            <person name="Hemphill L."/>
            <person name="Shang Y."/>
            <person name="Youmans B."/>
            <person name="Ayvaz T."/>
            <person name="Ross M."/>
            <person name="Santibanez J."/>
            <person name="Aqrawi P."/>
            <person name="Gross S."/>
            <person name="Joshi V."/>
            <person name="Fowler G."/>
            <person name="Nazareth L."/>
            <person name="Reid J."/>
            <person name="Worley K."/>
            <person name="Petrosino J."/>
            <person name="Highlander S."/>
            <person name="Gibbs R."/>
        </authorList>
    </citation>
    <scope>NUCLEOTIDE SEQUENCE [LARGE SCALE GENOMIC DNA]</scope>
    <source>
        <strain evidence="1">DSM 15272</strain>
    </source>
</reference>
<gene>
    <name evidence="1" type="ORF">HMPREF0063_11098</name>
</gene>
<dbReference type="Proteomes" id="UP000003111">
    <property type="component" value="Unassembled WGS sequence"/>
</dbReference>
<dbReference type="EMBL" id="ACLF03000004">
    <property type="protein sequence ID" value="EFQ83436.1"/>
    <property type="molecule type" value="Genomic_DNA"/>
</dbReference>
<keyword evidence="1" id="KW-0808">Transferase</keyword>
<comment type="caution">
    <text evidence="1">The sequence shown here is derived from an EMBL/GenBank/DDBJ whole genome shotgun (WGS) entry which is preliminary data.</text>
</comment>
<dbReference type="Gene3D" id="3.90.1150.10">
    <property type="entry name" value="Aspartate Aminotransferase, domain 1"/>
    <property type="match status" value="1"/>
</dbReference>
<keyword evidence="1" id="KW-0032">Aminotransferase</keyword>
<dbReference type="Gene3D" id="3.40.640.10">
    <property type="entry name" value="Type I PLP-dependent aspartate aminotransferase-like (Major domain)"/>
    <property type="match status" value="1"/>
</dbReference>
<dbReference type="OrthoDB" id="9802328at2"/>